<comment type="similarity">
    <text evidence="1 8 9">Belongs to the FGGY kinase family.</text>
</comment>
<keyword evidence="7 8" id="KW-0119">Carbohydrate metabolism</keyword>
<evidence type="ECO:0000256" key="5">
    <source>
        <dbReference type="ARBA" id="ARBA00022777"/>
    </source>
</evidence>
<organism evidence="13 14">
    <name type="scientific">Ruegeria atlantica</name>
    <dbReference type="NCBI Taxonomy" id="81569"/>
    <lineage>
        <taxon>Bacteria</taxon>
        <taxon>Pseudomonadati</taxon>
        <taxon>Pseudomonadota</taxon>
        <taxon>Alphaproteobacteria</taxon>
        <taxon>Rhodobacterales</taxon>
        <taxon>Roseobacteraceae</taxon>
        <taxon>Ruegeria</taxon>
    </lineage>
</organism>
<evidence type="ECO:0000256" key="1">
    <source>
        <dbReference type="ARBA" id="ARBA00009156"/>
    </source>
</evidence>
<keyword evidence="2 8" id="KW-0859">Xylose metabolism</keyword>
<comment type="function">
    <text evidence="8">Catalyzes the phosphorylation of D-xylulose to D-xylulose 5-phosphate.</text>
</comment>
<keyword evidence="6 8" id="KW-0067">ATP-binding</keyword>
<name>A0A0N7LPB9_9RHOB</name>
<dbReference type="InterPro" id="IPR050406">
    <property type="entry name" value="FGGY_Carb_Kinase"/>
</dbReference>
<feature type="site" description="Important for activity" evidence="8">
    <location>
        <position position="6"/>
    </location>
</feature>
<dbReference type="InterPro" id="IPR018485">
    <property type="entry name" value="FGGY_C"/>
</dbReference>
<dbReference type="Gene3D" id="3.30.420.40">
    <property type="match status" value="2"/>
</dbReference>
<dbReference type="PANTHER" id="PTHR43095">
    <property type="entry name" value="SUGAR KINASE"/>
    <property type="match status" value="1"/>
</dbReference>
<dbReference type="Pfam" id="PF00370">
    <property type="entry name" value="FGGY_N"/>
    <property type="match status" value="1"/>
</dbReference>
<dbReference type="PROSITE" id="PS00445">
    <property type="entry name" value="FGGY_KINASES_2"/>
    <property type="match status" value="1"/>
</dbReference>
<protein>
    <recommendedName>
        <fullName evidence="8 10">Xylulose kinase</fullName>
        <shortName evidence="8 10">Xylulokinase</shortName>
        <ecNumber evidence="8 10">2.7.1.17</ecNumber>
    </recommendedName>
</protein>
<dbReference type="RefSeq" id="WP_058274738.1">
    <property type="nucleotide sequence ID" value="NZ_CYPS01000057.1"/>
</dbReference>
<evidence type="ECO:0000256" key="10">
    <source>
        <dbReference type="RuleBase" id="RU364073"/>
    </source>
</evidence>
<feature type="active site" description="Proton acceptor" evidence="8">
    <location>
        <position position="235"/>
    </location>
</feature>
<proteinExistence type="inferred from homology"/>
<reference evidence="14" key="1">
    <citation type="submission" date="2015-09" db="EMBL/GenBank/DDBJ databases">
        <authorList>
            <person name="Rodrigo-Torres L."/>
            <person name="Arahal D.R."/>
        </authorList>
    </citation>
    <scope>NUCLEOTIDE SEQUENCE [LARGE SCALE GENOMIC DNA]</scope>
    <source>
        <strain evidence="14">CECT 4293</strain>
    </source>
</reference>
<dbReference type="PIRSF" id="PIRSF000538">
    <property type="entry name" value="GlpK"/>
    <property type="match status" value="1"/>
</dbReference>
<feature type="domain" description="Carbohydrate kinase FGGY N-terminal" evidence="11">
    <location>
        <begin position="1"/>
        <end position="242"/>
    </location>
</feature>
<feature type="binding site" evidence="8">
    <location>
        <begin position="79"/>
        <end position="80"/>
    </location>
    <ligand>
        <name>substrate</name>
    </ligand>
</feature>
<gene>
    <name evidence="13" type="primary">xylB_2</name>
    <name evidence="8 10" type="synonym">xylB</name>
    <name evidence="13" type="ORF">RUM4293_03694</name>
</gene>
<evidence type="ECO:0000256" key="4">
    <source>
        <dbReference type="ARBA" id="ARBA00022741"/>
    </source>
</evidence>
<dbReference type="CDD" id="cd07808">
    <property type="entry name" value="ASKHA_NBD_FGGY_EcXK-like"/>
    <property type="match status" value="1"/>
</dbReference>
<dbReference type="GO" id="GO:0004856">
    <property type="term" value="F:D-xylulokinase activity"/>
    <property type="evidence" value="ECO:0007669"/>
    <property type="project" value="UniProtKB-UniRule"/>
</dbReference>
<dbReference type="PANTHER" id="PTHR43095:SF6">
    <property type="entry name" value="XYLULOSE KINASE"/>
    <property type="match status" value="1"/>
</dbReference>
<evidence type="ECO:0000256" key="9">
    <source>
        <dbReference type="RuleBase" id="RU003733"/>
    </source>
</evidence>
<dbReference type="GO" id="GO:0042732">
    <property type="term" value="P:D-xylose metabolic process"/>
    <property type="evidence" value="ECO:0007669"/>
    <property type="project" value="UniProtKB-KW"/>
</dbReference>
<dbReference type="Pfam" id="PF02782">
    <property type="entry name" value="FGGY_C"/>
    <property type="match status" value="1"/>
</dbReference>
<keyword evidence="5 8" id="KW-0418">Kinase</keyword>
<dbReference type="InterPro" id="IPR018483">
    <property type="entry name" value="Carb_kinase_FGGY_CS"/>
</dbReference>
<feature type="domain" description="Carbohydrate kinase FGGY C-terminal" evidence="12">
    <location>
        <begin position="252"/>
        <end position="437"/>
    </location>
</feature>
<dbReference type="AlphaFoldDB" id="A0A0N7LPB9"/>
<dbReference type="GO" id="GO:0005998">
    <property type="term" value="P:xylulose catabolic process"/>
    <property type="evidence" value="ECO:0007669"/>
    <property type="project" value="UniProtKB-UniRule"/>
</dbReference>
<dbReference type="EC" id="2.7.1.17" evidence="8 10"/>
<evidence type="ECO:0000256" key="6">
    <source>
        <dbReference type="ARBA" id="ARBA00022840"/>
    </source>
</evidence>
<evidence type="ECO:0000259" key="12">
    <source>
        <dbReference type="Pfam" id="PF02782"/>
    </source>
</evidence>
<evidence type="ECO:0000256" key="2">
    <source>
        <dbReference type="ARBA" id="ARBA00022629"/>
    </source>
</evidence>
<evidence type="ECO:0000256" key="7">
    <source>
        <dbReference type="ARBA" id="ARBA00023277"/>
    </source>
</evidence>
<evidence type="ECO:0000256" key="8">
    <source>
        <dbReference type="HAMAP-Rule" id="MF_02220"/>
    </source>
</evidence>
<dbReference type="GO" id="GO:0005524">
    <property type="term" value="F:ATP binding"/>
    <property type="evidence" value="ECO:0007669"/>
    <property type="project" value="UniProtKB-UniRule"/>
</dbReference>
<dbReference type="HAMAP" id="MF_02220">
    <property type="entry name" value="XylB"/>
    <property type="match status" value="1"/>
</dbReference>
<sequence length="485" mass="51641">MYLGLDLGTSGLRGILIDDAGLVVSDAEAGIFTSTPKPGWSEQNPSDWIHACTRVIAKLRADNASAFAKLRGIGLSGHMHGATLLDAEGETLRPCILWNDTRSANEAKTLDQSPQMRTISGNIVFPGFTAPKLEWVRSNEPEVFSKTAKVLLPKDYLRFWLTGEYISDMSDSAGTSWLDVDKRQWSETALGLGHMQAAQMPRLVEGNEPAGELKTELRHAWGLSGPVVVAGGAGDNAAAACGIGSVKEGAGFVSLGTSGVLLVARDAYGPAPETAVHCFCHAVPEMWIQMGVILSATNSMNWLSSNLGQPVEKLASMVPDSIARPSSITFLPYLSGERTPHNDSHIRAAFLGVDVASGPADLTQSVMEGVAFAMRDCLEALKSTGTSPTNLMAVGGGARSRFWLETLATVLQVPLDVPKGSEFGAAMGAARLAICAANNAKPGDIMKPPKIQESIDPRNDLVEPYEREFGQYRQYYKALAPLAGG</sequence>
<dbReference type="SUPFAM" id="SSF53067">
    <property type="entry name" value="Actin-like ATPase domain"/>
    <property type="match status" value="2"/>
</dbReference>
<dbReference type="EMBL" id="CYPS01000057">
    <property type="protein sequence ID" value="CUH44788.1"/>
    <property type="molecule type" value="Genomic_DNA"/>
</dbReference>
<dbReference type="InterPro" id="IPR000577">
    <property type="entry name" value="Carb_kinase_FGGY"/>
</dbReference>
<evidence type="ECO:0000313" key="13">
    <source>
        <dbReference type="EMBL" id="CUH44788.1"/>
    </source>
</evidence>
<dbReference type="InterPro" id="IPR018484">
    <property type="entry name" value="FGGY_N"/>
</dbReference>
<evidence type="ECO:0000256" key="3">
    <source>
        <dbReference type="ARBA" id="ARBA00022679"/>
    </source>
</evidence>
<accession>A0A0N7LPB9</accession>
<keyword evidence="14" id="KW-1185">Reference proteome</keyword>
<keyword evidence="3 8" id="KW-0808">Transferase</keyword>
<comment type="catalytic activity">
    <reaction evidence="8 10">
        <text>D-xylulose + ATP = D-xylulose 5-phosphate + ADP + H(+)</text>
        <dbReference type="Rhea" id="RHEA:10964"/>
        <dbReference type="ChEBI" id="CHEBI:15378"/>
        <dbReference type="ChEBI" id="CHEBI:17140"/>
        <dbReference type="ChEBI" id="CHEBI:30616"/>
        <dbReference type="ChEBI" id="CHEBI:57737"/>
        <dbReference type="ChEBI" id="CHEBI:456216"/>
        <dbReference type="EC" id="2.7.1.17"/>
    </reaction>
</comment>
<dbReference type="Proteomes" id="UP000050786">
    <property type="component" value="Unassembled WGS sequence"/>
</dbReference>
<keyword evidence="4 8" id="KW-0547">Nucleotide-binding</keyword>
<evidence type="ECO:0000313" key="14">
    <source>
        <dbReference type="Proteomes" id="UP000050786"/>
    </source>
</evidence>
<dbReference type="NCBIfam" id="TIGR01312">
    <property type="entry name" value="XylB"/>
    <property type="match status" value="1"/>
</dbReference>
<dbReference type="InterPro" id="IPR006000">
    <property type="entry name" value="Xylulokinase"/>
</dbReference>
<evidence type="ECO:0000259" key="11">
    <source>
        <dbReference type="Pfam" id="PF00370"/>
    </source>
</evidence>
<dbReference type="InterPro" id="IPR043129">
    <property type="entry name" value="ATPase_NBD"/>
</dbReference>